<evidence type="ECO:0000256" key="3">
    <source>
        <dbReference type="ARBA" id="ARBA00022695"/>
    </source>
</evidence>
<gene>
    <name evidence="6" type="ORF">Esi_0088_0007</name>
</gene>
<feature type="compositionally biased region" description="Acidic residues" evidence="5">
    <location>
        <begin position="55"/>
        <end position="81"/>
    </location>
</feature>
<sequence>MASSTDQVGRSFPGGMAVVADGTSEEREEPMRKKRKPAGASPVAAKEGSPRSDDVGDDGSDDQGNDLEYDYNSDSDSECECGEWPKHHAHADADEFIDGVDGITARVQLSSVLTNLWVYIDPRRLSEGRALGTSVETVGLDPSKGVVVMLTTDYGYTSSSKCPKVLWARQVARAAMNKPKMDTYGSIGETFPHEWMLCGKIQAELTRAWSQGMGPSRTADEHVKGGHQSEQGMDGDVCRDGGSPVREGRVAAATAAGEGKGKAKKKTDGGELDSAATRRAVKMICEAMVVSAGFAAYVLRISKYDEQKAQLCLLEEEQRSSLKAAFAEFTELKRRFPQVDEACCFDAVAEHPGSIQLQHDSVVRVALGGLLLDPPPQSKGETGDGHGLLDEYRRAELKKLAETNPLPLCTSTSSVLERGKRWKFEFARLPTMPPERQRVGKKFSPWMLPSHSYSGASLRSKFSKQQPRFETQSDIVLPGPAGGVEGQVFNNGEVVELLIDLFRRALEGTRPELGFPDAVRLVLNALPSVADMQRCIRGEGSLGNEAKPKASVGGLSSPSPLGSQAVAGVVIDKGGGEGSNAGERRSPTGEVSPLKEALSKINPLSYPLLEWLLSTAHGGQLHLLKEAEAIEGISCKNQFVLTDTSEREERFQAMKREAAASSNGTGSFFAFHGSAPGNWHGILRLGIKNMSGTCCIGHSVAEDCDHGRMLSIAVNPGPICEGVIRFSYSLEQRCSLS</sequence>
<evidence type="ECO:0000256" key="5">
    <source>
        <dbReference type="SAM" id="MobiDB-lite"/>
    </source>
</evidence>
<dbReference type="AlphaFoldDB" id="D7G896"/>
<keyword evidence="2" id="KW-0808">Transferase</keyword>
<keyword evidence="4" id="KW-0520">NAD</keyword>
<organism evidence="6 7">
    <name type="scientific">Ectocarpus siliculosus</name>
    <name type="common">Brown alga</name>
    <name type="synonym">Conferva siliculosa</name>
    <dbReference type="NCBI Taxonomy" id="2880"/>
    <lineage>
        <taxon>Eukaryota</taxon>
        <taxon>Sar</taxon>
        <taxon>Stramenopiles</taxon>
        <taxon>Ochrophyta</taxon>
        <taxon>PX clade</taxon>
        <taxon>Phaeophyceae</taxon>
        <taxon>Ectocarpales</taxon>
        <taxon>Ectocarpaceae</taxon>
        <taxon>Ectocarpus</taxon>
    </lineage>
</organism>
<dbReference type="EMBL" id="FN649117">
    <property type="protein sequence ID" value="CBJ27948.1"/>
    <property type="molecule type" value="Genomic_DNA"/>
</dbReference>
<proteinExistence type="predicted"/>
<dbReference type="OrthoDB" id="109543at2759"/>
<feature type="region of interest" description="Disordered" evidence="5">
    <location>
        <begin position="1"/>
        <end position="81"/>
    </location>
</feature>
<evidence type="ECO:0000256" key="4">
    <source>
        <dbReference type="ARBA" id="ARBA00023027"/>
    </source>
</evidence>
<dbReference type="Proteomes" id="UP000002630">
    <property type="component" value="Linkage Group LG33"/>
</dbReference>
<feature type="region of interest" description="Disordered" evidence="5">
    <location>
        <begin position="214"/>
        <end position="272"/>
    </location>
</feature>
<dbReference type="InParanoid" id="D7G896"/>
<dbReference type="EMBL" id="FN649758">
    <property type="protein sequence ID" value="CBJ27948.1"/>
    <property type="molecule type" value="Genomic_DNA"/>
</dbReference>
<name>D7G896_ECTSI</name>
<reference evidence="6 7" key="1">
    <citation type="journal article" date="2010" name="Nature">
        <title>The Ectocarpus genome and the independent evolution of multicellularity in brown algae.</title>
        <authorList>
            <person name="Cock J.M."/>
            <person name="Sterck L."/>
            <person name="Rouze P."/>
            <person name="Scornet D."/>
            <person name="Allen A.E."/>
            <person name="Amoutzias G."/>
            <person name="Anthouard V."/>
            <person name="Artiguenave F."/>
            <person name="Aury J.M."/>
            <person name="Badger J.H."/>
            <person name="Beszteri B."/>
            <person name="Billiau K."/>
            <person name="Bonnet E."/>
            <person name="Bothwell J.H."/>
            <person name="Bowler C."/>
            <person name="Boyen C."/>
            <person name="Brownlee C."/>
            <person name="Carrano C.J."/>
            <person name="Charrier B."/>
            <person name="Cho G.Y."/>
            <person name="Coelho S.M."/>
            <person name="Collen J."/>
            <person name="Corre E."/>
            <person name="Da Silva C."/>
            <person name="Delage L."/>
            <person name="Delaroque N."/>
            <person name="Dittami S.M."/>
            <person name="Doulbeau S."/>
            <person name="Elias M."/>
            <person name="Farnham G."/>
            <person name="Gachon C.M."/>
            <person name="Gschloessl B."/>
            <person name="Heesch S."/>
            <person name="Jabbari K."/>
            <person name="Jubin C."/>
            <person name="Kawai H."/>
            <person name="Kimura K."/>
            <person name="Kloareg B."/>
            <person name="Kupper F.C."/>
            <person name="Lang D."/>
            <person name="Le Bail A."/>
            <person name="Leblanc C."/>
            <person name="Lerouge P."/>
            <person name="Lohr M."/>
            <person name="Lopez P.J."/>
            <person name="Martens C."/>
            <person name="Maumus F."/>
            <person name="Michel G."/>
            <person name="Miranda-Saavedra D."/>
            <person name="Morales J."/>
            <person name="Moreau H."/>
            <person name="Motomura T."/>
            <person name="Nagasato C."/>
            <person name="Napoli C.A."/>
            <person name="Nelson D.R."/>
            <person name="Nyvall-Collen P."/>
            <person name="Peters A.F."/>
            <person name="Pommier C."/>
            <person name="Potin P."/>
            <person name="Poulain J."/>
            <person name="Quesneville H."/>
            <person name="Read B."/>
            <person name="Rensing S.A."/>
            <person name="Ritter A."/>
            <person name="Rousvoal S."/>
            <person name="Samanta M."/>
            <person name="Samson G."/>
            <person name="Schroeder D.C."/>
            <person name="Segurens B."/>
            <person name="Strittmatter M."/>
            <person name="Tonon T."/>
            <person name="Tregear J.W."/>
            <person name="Valentin K."/>
            <person name="von Dassow P."/>
            <person name="Yamagishi T."/>
            <person name="Van de Peer Y."/>
            <person name="Wincker P."/>
        </authorList>
    </citation>
    <scope>NUCLEOTIDE SEQUENCE [LARGE SCALE GENOMIC DNA]</scope>
    <source>
        <strain evidence="7">Ec32 / CCAP1310/4</strain>
    </source>
</reference>
<evidence type="ECO:0000256" key="2">
    <source>
        <dbReference type="ARBA" id="ARBA00022679"/>
    </source>
</evidence>
<evidence type="ECO:0000256" key="1">
    <source>
        <dbReference type="ARBA" id="ARBA00022676"/>
    </source>
</evidence>
<dbReference type="InterPro" id="IPR051838">
    <property type="entry name" value="ARTD_PARP"/>
</dbReference>
<evidence type="ECO:0000313" key="6">
    <source>
        <dbReference type="EMBL" id="CBJ27948.1"/>
    </source>
</evidence>
<keyword evidence="3" id="KW-0548">Nucleotidyltransferase</keyword>
<keyword evidence="7" id="KW-1185">Reference proteome</keyword>
<dbReference type="PANTHER" id="PTHR21328">
    <property type="entry name" value="POLY ADP-RIBOSE POLYMERASE FAMILY, MEMBER PARP"/>
    <property type="match status" value="1"/>
</dbReference>
<evidence type="ECO:0000313" key="7">
    <source>
        <dbReference type="Proteomes" id="UP000002630"/>
    </source>
</evidence>
<dbReference type="SUPFAM" id="SSF56399">
    <property type="entry name" value="ADP-ribosylation"/>
    <property type="match status" value="1"/>
</dbReference>
<protein>
    <submittedName>
        <fullName evidence="6">Uncharacterized protein</fullName>
    </submittedName>
</protein>
<accession>D7G896</accession>
<dbReference type="GO" id="GO:0016757">
    <property type="term" value="F:glycosyltransferase activity"/>
    <property type="evidence" value="ECO:0007669"/>
    <property type="project" value="UniProtKB-KW"/>
</dbReference>
<dbReference type="STRING" id="2880.D7G896"/>
<keyword evidence="1" id="KW-0328">Glycosyltransferase</keyword>
<feature type="region of interest" description="Disordered" evidence="5">
    <location>
        <begin position="573"/>
        <end position="594"/>
    </location>
</feature>
<feature type="region of interest" description="Disordered" evidence="5">
    <location>
        <begin position="540"/>
        <end position="559"/>
    </location>
</feature>
<dbReference type="GO" id="GO:0016779">
    <property type="term" value="F:nucleotidyltransferase activity"/>
    <property type="evidence" value="ECO:0007669"/>
    <property type="project" value="UniProtKB-KW"/>
</dbReference>